<dbReference type="OrthoDB" id="9803913at2"/>
<gene>
    <name evidence="4" type="ORF">EDC17_1003124</name>
</gene>
<dbReference type="InterPro" id="IPR000305">
    <property type="entry name" value="GIY-YIG_endonuc"/>
</dbReference>
<comment type="function">
    <text evidence="1">DNA polymerase III is a complex, multichain enzyme responsible for most of the replicative synthesis in bacteria. The epsilon subunit contain the editing function and is a proofreading 3'-5' exonuclease.</text>
</comment>
<dbReference type="InterPro" id="IPR013520">
    <property type="entry name" value="Ribonucl_H"/>
</dbReference>
<dbReference type="PANTHER" id="PTHR30231">
    <property type="entry name" value="DNA POLYMERASE III SUBUNIT EPSILON"/>
    <property type="match status" value="1"/>
</dbReference>
<dbReference type="SMART" id="SM00465">
    <property type="entry name" value="GIYc"/>
    <property type="match status" value="1"/>
</dbReference>
<protein>
    <submittedName>
        <fullName evidence="4">DNA polymerase-3 subunit epsilon</fullName>
    </submittedName>
</protein>
<comment type="caution">
    <text evidence="4">The sequence shown here is derived from an EMBL/GenBank/DDBJ whole genome shotgun (WGS) entry which is preliminary data.</text>
</comment>
<dbReference type="GO" id="GO:0008408">
    <property type="term" value="F:3'-5' exonuclease activity"/>
    <property type="evidence" value="ECO:0007669"/>
    <property type="project" value="TreeGrafter"/>
</dbReference>
<dbReference type="CDD" id="cd06127">
    <property type="entry name" value="DEDDh"/>
    <property type="match status" value="1"/>
</dbReference>
<feature type="domain" description="GIY-YIG" evidence="3">
    <location>
        <begin position="196"/>
        <end position="274"/>
    </location>
</feature>
<keyword evidence="5" id="KW-1185">Reference proteome</keyword>
<dbReference type="Gene3D" id="3.30.420.10">
    <property type="entry name" value="Ribonuclease H-like superfamily/Ribonuclease H"/>
    <property type="match status" value="1"/>
</dbReference>
<sequence>MEYAIVDIETTGSYAAGNQITEIAIVIHNGTHVLEKFQSLVNPGTLIPFHIQALTGISNEMVEDAPTFQELAPTIYQLLNKRIFVAHNVNFDYSFIVNELQNAGFAWRAPKLCTVRLSRKIIPNQSSYSLGKLCQNLGIRIQDRHRAMGDAEATVTLFEKLVREDKENIIETTLKKTREHRLPTHINEDDFLKLPETTGVYLFHNAGGKIIYVGKAVNIRNRVLSHFSGSSGTQKRQAFINGIHHIDYIETGTELMSLLTECRLIKQYWPTHNRALKKFEPKFSLIQYTDQRDYIRLVVSRYDKHAKAIQHFERPYEANQLLLQLMEEFELDNRLCYFYSVHTDPKPKTDYTTLPAAESHNSKVEDALEKVKADSQSFILIDQGRNLDEKSYILFKNNNLYAFGFFDRDLAISDYEDIIKEDDKCMSNYYMNALVLQYMERFPSKVVRLSNKHSYEQF</sequence>
<name>A0A4V2VUK5_9SPHI</name>
<dbReference type="Pfam" id="PF00929">
    <property type="entry name" value="RNase_T"/>
    <property type="match status" value="1"/>
</dbReference>
<proteinExistence type="predicted"/>
<dbReference type="CDD" id="cd10434">
    <property type="entry name" value="GIY-YIG_UvrC_Cho"/>
    <property type="match status" value="1"/>
</dbReference>
<dbReference type="GO" id="GO:0006289">
    <property type="term" value="P:nucleotide-excision repair"/>
    <property type="evidence" value="ECO:0007669"/>
    <property type="project" value="InterPro"/>
</dbReference>
<reference evidence="4 5" key="1">
    <citation type="submission" date="2019-03" db="EMBL/GenBank/DDBJ databases">
        <title>Genomic Encyclopedia of Type Strains, Phase IV (KMG-IV): sequencing the most valuable type-strain genomes for metagenomic binning, comparative biology and taxonomic classification.</title>
        <authorList>
            <person name="Goeker M."/>
        </authorList>
    </citation>
    <scope>NUCLEOTIDE SEQUENCE [LARGE SCALE GENOMIC DNA]</scope>
    <source>
        <strain evidence="4 5">DSM 22362</strain>
    </source>
</reference>
<evidence type="ECO:0000313" key="4">
    <source>
        <dbReference type="EMBL" id="TCV20025.1"/>
    </source>
</evidence>
<comment type="subunit">
    <text evidence="2">DNA polymerase III contains a core (composed of alpha, epsilon and theta chains) that associates with a tau subunit. This core dimerizes to form the POLIII' complex. PolIII' associates with the gamma complex (composed of gamma, delta, delta', psi and chi chains) and with the beta chain to form the complete DNA polymerase III complex.</text>
</comment>
<dbReference type="GO" id="GO:0045004">
    <property type="term" value="P:DNA replication proofreading"/>
    <property type="evidence" value="ECO:0007669"/>
    <property type="project" value="TreeGrafter"/>
</dbReference>
<dbReference type="Gene3D" id="3.40.1440.10">
    <property type="entry name" value="GIY-YIG endonuclease"/>
    <property type="match status" value="1"/>
</dbReference>
<dbReference type="SUPFAM" id="SSF82771">
    <property type="entry name" value="GIY-YIG endonuclease"/>
    <property type="match status" value="1"/>
</dbReference>
<dbReference type="PANTHER" id="PTHR30231:SF41">
    <property type="entry name" value="DNA POLYMERASE III SUBUNIT EPSILON"/>
    <property type="match status" value="1"/>
</dbReference>
<dbReference type="InterPro" id="IPR006054">
    <property type="entry name" value="DnaQ"/>
</dbReference>
<dbReference type="NCBIfam" id="TIGR00573">
    <property type="entry name" value="dnaq"/>
    <property type="match status" value="1"/>
</dbReference>
<dbReference type="RefSeq" id="WP_132776516.1">
    <property type="nucleotide sequence ID" value="NZ_SMBZ01000003.1"/>
</dbReference>
<dbReference type="PROSITE" id="PS50164">
    <property type="entry name" value="GIY_YIG"/>
    <property type="match status" value="1"/>
</dbReference>
<evidence type="ECO:0000259" key="3">
    <source>
        <dbReference type="PROSITE" id="PS50164"/>
    </source>
</evidence>
<dbReference type="AlphaFoldDB" id="A0A4V2VUK5"/>
<organism evidence="4 5">
    <name type="scientific">Sphingobacterium alimentarium</name>
    <dbReference type="NCBI Taxonomy" id="797292"/>
    <lineage>
        <taxon>Bacteria</taxon>
        <taxon>Pseudomonadati</taxon>
        <taxon>Bacteroidota</taxon>
        <taxon>Sphingobacteriia</taxon>
        <taxon>Sphingobacteriales</taxon>
        <taxon>Sphingobacteriaceae</taxon>
        <taxon>Sphingobacterium</taxon>
    </lineage>
</organism>
<evidence type="ECO:0000313" key="5">
    <source>
        <dbReference type="Proteomes" id="UP000295197"/>
    </source>
</evidence>
<dbReference type="Pfam" id="PF01541">
    <property type="entry name" value="GIY-YIG"/>
    <property type="match status" value="1"/>
</dbReference>
<dbReference type="SMART" id="SM00479">
    <property type="entry name" value="EXOIII"/>
    <property type="match status" value="1"/>
</dbReference>
<evidence type="ECO:0000256" key="1">
    <source>
        <dbReference type="ARBA" id="ARBA00025483"/>
    </source>
</evidence>
<dbReference type="InterPro" id="IPR012337">
    <property type="entry name" value="RNaseH-like_sf"/>
</dbReference>
<dbReference type="InterPro" id="IPR047296">
    <property type="entry name" value="GIY-YIG_UvrC_Cho"/>
</dbReference>
<evidence type="ECO:0000256" key="2">
    <source>
        <dbReference type="ARBA" id="ARBA00026073"/>
    </source>
</evidence>
<accession>A0A4V2VUK5</accession>
<dbReference type="GO" id="GO:0003887">
    <property type="term" value="F:DNA-directed DNA polymerase activity"/>
    <property type="evidence" value="ECO:0007669"/>
    <property type="project" value="InterPro"/>
</dbReference>
<dbReference type="GO" id="GO:0003677">
    <property type="term" value="F:DNA binding"/>
    <property type="evidence" value="ECO:0007669"/>
    <property type="project" value="InterPro"/>
</dbReference>
<dbReference type="Proteomes" id="UP000295197">
    <property type="component" value="Unassembled WGS sequence"/>
</dbReference>
<dbReference type="GO" id="GO:0005829">
    <property type="term" value="C:cytosol"/>
    <property type="evidence" value="ECO:0007669"/>
    <property type="project" value="TreeGrafter"/>
</dbReference>
<dbReference type="FunFam" id="3.30.420.10:FF:000045">
    <property type="entry name" value="3'-5' exonuclease DinG"/>
    <property type="match status" value="1"/>
</dbReference>
<dbReference type="InterPro" id="IPR036397">
    <property type="entry name" value="RNaseH_sf"/>
</dbReference>
<dbReference type="InterPro" id="IPR035901">
    <property type="entry name" value="GIY-YIG_endonuc_sf"/>
</dbReference>
<dbReference type="SUPFAM" id="SSF53098">
    <property type="entry name" value="Ribonuclease H-like"/>
    <property type="match status" value="1"/>
</dbReference>
<dbReference type="EMBL" id="SMBZ01000003">
    <property type="protein sequence ID" value="TCV20025.1"/>
    <property type="molecule type" value="Genomic_DNA"/>
</dbReference>